<name>A0A7W5FBC1_9ACTN</name>
<organism evidence="1 2">
    <name type="scientific">Nocardioides albus</name>
    <dbReference type="NCBI Taxonomy" id="1841"/>
    <lineage>
        <taxon>Bacteria</taxon>
        <taxon>Bacillati</taxon>
        <taxon>Actinomycetota</taxon>
        <taxon>Actinomycetes</taxon>
        <taxon>Propionibacteriales</taxon>
        <taxon>Nocardioidaceae</taxon>
        <taxon>Nocardioides</taxon>
    </lineage>
</organism>
<sequence>MASEPDLVTLYASARPRPVDGVDDGRREQISVTRATYEEARTAVDARVPDGWQLLGLSTWPC</sequence>
<dbReference type="AlphaFoldDB" id="A0A7W5FBC1"/>
<comment type="caution">
    <text evidence="1">The sequence shown here is derived from an EMBL/GenBank/DDBJ whole genome shotgun (WGS) entry which is preliminary data.</text>
</comment>
<evidence type="ECO:0000313" key="1">
    <source>
        <dbReference type="EMBL" id="MBB3092199.1"/>
    </source>
</evidence>
<dbReference type="RefSeq" id="WP_183551823.1">
    <property type="nucleotide sequence ID" value="NZ_BMQT01000017.1"/>
</dbReference>
<dbReference type="Proteomes" id="UP000577707">
    <property type="component" value="Unassembled WGS sequence"/>
</dbReference>
<evidence type="ECO:0000313" key="2">
    <source>
        <dbReference type="Proteomes" id="UP000577707"/>
    </source>
</evidence>
<accession>A0A7W5FBC1</accession>
<dbReference type="EMBL" id="JACHXG010000017">
    <property type="protein sequence ID" value="MBB3092199.1"/>
    <property type="molecule type" value="Genomic_DNA"/>
</dbReference>
<protein>
    <submittedName>
        <fullName evidence="1">Uncharacterized protein</fullName>
    </submittedName>
</protein>
<keyword evidence="2" id="KW-1185">Reference proteome</keyword>
<reference evidence="1 2" key="1">
    <citation type="submission" date="2020-08" db="EMBL/GenBank/DDBJ databases">
        <title>Genomic Encyclopedia of Type Strains, Phase III (KMG-III): the genomes of soil and plant-associated and newly described type strains.</title>
        <authorList>
            <person name="Whitman W."/>
        </authorList>
    </citation>
    <scope>NUCLEOTIDE SEQUENCE [LARGE SCALE GENOMIC DNA]</scope>
    <source>
        <strain evidence="1 2">CECT 3302</strain>
    </source>
</reference>
<proteinExistence type="predicted"/>
<gene>
    <name evidence="1" type="ORF">FHS12_005176</name>
</gene>